<evidence type="ECO:0000313" key="1">
    <source>
        <dbReference type="EMBL" id="KAJ1361567.1"/>
    </source>
</evidence>
<evidence type="ECO:0000313" key="2">
    <source>
        <dbReference type="Proteomes" id="UP001196413"/>
    </source>
</evidence>
<name>A0AAD5N4K6_PARTN</name>
<protein>
    <submittedName>
        <fullName evidence="1">Uncharacterized protein</fullName>
    </submittedName>
</protein>
<comment type="caution">
    <text evidence="1">The sequence shown here is derived from an EMBL/GenBank/DDBJ whole genome shotgun (WGS) entry which is preliminary data.</text>
</comment>
<sequence length="56" mass="6330">MPPPHREFNILTKKQPMPWIKFVLSADIHQLRSDDGTVSVHTVSSPHTPPSLQCRA</sequence>
<proteinExistence type="predicted"/>
<dbReference type="EMBL" id="JAHQIW010004223">
    <property type="protein sequence ID" value="KAJ1361567.1"/>
    <property type="molecule type" value="Genomic_DNA"/>
</dbReference>
<dbReference type="AlphaFoldDB" id="A0AAD5N4K6"/>
<dbReference type="Proteomes" id="UP001196413">
    <property type="component" value="Unassembled WGS sequence"/>
</dbReference>
<accession>A0AAD5N4K6</accession>
<reference evidence="1" key="1">
    <citation type="submission" date="2021-06" db="EMBL/GenBank/DDBJ databases">
        <title>Parelaphostrongylus tenuis whole genome reference sequence.</title>
        <authorList>
            <person name="Garwood T.J."/>
            <person name="Larsen P.A."/>
            <person name="Fountain-Jones N.M."/>
            <person name="Garbe J.R."/>
            <person name="Macchietto M.G."/>
            <person name="Kania S.A."/>
            <person name="Gerhold R.W."/>
            <person name="Richards J.E."/>
            <person name="Wolf T.M."/>
        </authorList>
    </citation>
    <scope>NUCLEOTIDE SEQUENCE</scope>
    <source>
        <strain evidence="1">MNPRO001-30</strain>
        <tissue evidence="1">Meninges</tissue>
    </source>
</reference>
<organism evidence="1 2">
    <name type="scientific">Parelaphostrongylus tenuis</name>
    <name type="common">Meningeal worm</name>
    <dbReference type="NCBI Taxonomy" id="148309"/>
    <lineage>
        <taxon>Eukaryota</taxon>
        <taxon>Metazoa</taxon>
        <taxon>Ecdysozoa</taxon>
        <taxon>Nematoda</taxon>
        <taxon>Chromadorea</taxon>
        <taxon>Rhabditida</taxon>
        <taxon>Rhabditina</taxon>
        <taxon>Rhabditomorpha</taxon>
        <taxon>Strongyloidea</taxon>
        <taxon>Metastrongylidae</taxon>
        <taxon>Parelaphostrongylus</taxon>
    </lineage>
</organism>
<gene>
    <name evidence="1" type="ORF">KIN20_020848</name>
</gene>
<keyword evidence="2" id="KW-1185">Reference proteome</keyword>